<keyword evidence="2" id="KW-1185">Reference proteome</keyword>
<organism evidence="1 2">
    <name type="scientific">Cryobacterium arcticum</name>
    <dbReference type="NCBI Taxonomy" id="670052"/>
    <lineage>
        <taxon>Bacteria</taxon>
        <taxon>Bacillati</taxon>
        <taxon>Actinomycetota</taxon>
        <taxon>Actinomycetes</taxon>
        <taxon>Micrococcales</taxon>
        <taxon>Microbacteriaceae</taxon>
        <taxon>Cryobacterium</taxon>
    </lineage>
</organism>
<dbReference type="RefSeq" id="WP_110128388.1">
    <property type="nucleotide sequence ID" value="NZ_QHLY01000012.1"/>
</dbReference>
<protein>
    <submittedName>
        <fullName evidence="1">Uncharacterized protein</fullName>
    </submittedName>
</protein>
<evidence type="ECO:0000313" key="1">
    <source>
        <dbReference type="EMBL" id="PXA68741.1"/>
    </source>
</evidence>
<comment type="caution">
    <text evidence="1">The sequence shown here is derived from an EMBL/GenBank/DDBJ whole genome shotgun (WGS) entry which is preliminary data.</text>
</comment>
<proteinExistence type="predicted"/>
<dbReference type="Gene3D" id="1.10.8.1060">
    <property type="entry name" value="Corynebacterium glutamicum thioredoxin-dependent arsenate reductase, N-terminal domain"/>
    <property type="match status" value="1"/>
</dbReference>
<dbReference type="OrthoDB" id="4277148at2"/>
<evidence type="ECO:0000313" key="2">
    <source>
        <dbReference type="Proteomes" id="UP000246722"/>
    </source>
</evidence>
<sequence>MDTAERQDHEDQAVGHVIDRLAEKFPDRPRSVIEHVVSEERHLLDDKPLRDYIPVLIEHGAKNRLRTAARLGAQPVQAQ</sequence>
<name>A0A317ZQI1_9MICO</name>
<dbReference type="Proteomes" id="UP000246722">
    <property type="component" value="Unassembled WGS sequence"/>
</dbReference>
<reference evidence="1 2" key="1">
    <citation type="submission" date="2018-05" db="EMBL/GenBank/DDBJ databases">
        <title>Genetic diversity of glacier-inhabiting Cryobacterium bacteria in China and description of Cryobacterium mengkeensis sp. nov. and Arthrobacter glacialis sp. nov.</title>
        <authorList>
            <person name="Liu Q."/>
            <person name="Xin Y.-H."/>
        </authorList>
    </citation>
    <scope>NUCLEOTIDE SEQUENCE [LARGE SCALE GENOMIC DNA]</scope>
    <source>
        <strain evidence="1 2">SK-1</strain>
    </source>
</reference>
<dbReference type="AlphaFoldDB" id="A0A317ZQI1"/>
<dbReference type="EMBL" id="QHLY01000012">
    <property type="protein sequence ID" value="PXA68741.1"/>
    <property type="molecule type" value="Genomic_DNA"/>
</dbReference>
<gene>
    <name evidence="1" type="ORF">CTB96_19400</name>
</gene>
<accession>A0A317ZQI1</accession>
<dbReference type="NCBIfam" id="NF046112">
    <property type="entry name" value="MSMEG_6209_Nter"/>
    <property type="match status" value="1"/>
</dbReference>